<keyword evidence="2" id="KW-1185">Reference proteome</keyword>
<accession>A0ABR3NJ43</accession>
<evidence type="ECO:0000313" key="2">
    <source>
        <dbReference type="Proteomes" id="UP001558613"/>
    </source>
</evidence>
<reference evidence="1 2" key="1">
    <citation type="submission" date="2023-09" db="EMBL/GenBank/DDBJ databases">
        <authorList>
            <person name="Wang M."/>
        </authorList>
    </citation>
    <scope>NUCLEOTIDE SEQUENCE [LARGE SCALE GENOMIC DNA]</scope>
    <source>
        <strain evidence="1">GT-2023</strain>
        <tissue evidence="1">Liver</tissue>
    </source>
</reference>
<name>A0ABR3NJ43_9TELE</name>
<evidence type="ECO:0000313" key="1">
    <source>
        <dbReference type="EMBL" id="KAL1276777.1"/>
    </source>
</evidence>
<proteinExistence type="predicted"/>
<sequence>MAVLQAYQADLLKDLDKGQGLSPDDMAELRRTTDLALRATKQAATAMGRSMAVPPHTPPPVHGVTEAPISGRIWQISGRREGLSPRCADFTSGAFRWDPLFVSGPRLLLDDYRSWIRSPVSATRSSGTTGVFPDIGLSVHYCSPRACWSPCTGRGAGPLCVRVFEGAAPSEDQELLLVSKRSLRNISLGFSTIVTPEG</sequence>
<protein>
    <submittedName>
        <fullName evidence="1">Uncharacterized protein</fullName>
    </submittedName>
</protein>
<gene>
    <name evidence="1" type="ORF">QQF64_036400</name>
</gene>
<organism evidence="1 2">
    <name type="scientific">Cirrhinus molitorella</name>
    <name type="common">mud carp</name>
    <dbReference type="NCBI Taxonomy" id="172907"/>
    <lineage>
        <taxon>Eukaryota</taxon>
        <taxon>Metazoa</taxon>
        <taxon>Chordata</taxon>
        <taxon>Craniata</taxon>
        <taxon>Vertebrata</taxon>
        <taxon>Euteleostomi</taxon>
        <taxon>Actinopterygii</taxon>
        <taxon>Neopterygii</taxon>
        <taxon>Teleostei</taxon>
        <taxon>Ostariophysi</taxon>
        <taxon>Cypriniformes</taxon>
        <taxon>Cyprinidae</taxon>
        <taxon>Labeoninae</taxon>
        <taxon>Labeonini</taxon>
        <taxon>Cirrhinus</taxon>
    </lineage>
</organism>
<dbReference type="Proteomes" id="UP001558613">
    <property type="component" value="Unassembled WGS sequence"/>
</dbReference>
<dbReference type="EMBL" id="JAYMGO010000004">
    <property type="protein sequence ID" value="KAL1276777.1"/>
    <property type="molecule type" value="Genomic_DNA"/>
</dbReference>
<comment type="caution">
    <text evidence="1">The sequence shown here is derived from an EMBL/GenBank/DDBJ whole genome shotgun (WGS) entry which is preliminary data.</text>
</comment>